<dbReference type="GO" id="GO:0008033">
    <property type="term" value="P:tRNA processing"/>
    <property type="evidence" value="ECO:0007669"/>
    <property type="project" value="UniProtKB-KW"/>
</dbReference>
<dbReference type="InterPro" id="IPR001656">
    <property type="entry name" value="PsdUridine_synth_TruD"/>
</dbReference>
<dbReference type="GO" id="GO:0001522">
    <property type="term" value="P:pseudouridine synthesis"/>
    <property type="evidence" value="ECO:0007669"/>
    <property type="project" value="InterPro"/>
</dbReference>
<dbReference type="PANTHER" id="PTHR13326:SF21">
    <property type="entry name" value="PSEUDOURIDYLATE SYNTHASE PUS7L"/>
    <property type="match status" value="1"/>
</dbReference>
<organism evidence="6 7">
    <name type="scientific">Piedraia hortae CBS 480.64</name>
    <dbReference type="NCBI Taxonomy" id="1314780"/>
    <lineage>
        <taxon>Eukaryota</taxon>
        <taxon>Fungi</taxon>
        <taxon>Dikarya</taxon>
        <taxon>Ascomycota</taxon>
        <taxon>Pezizomycotina</taxon>
        <taxon>Dothideomycetes</taxon>
        <taxon>Dothideomycetidae</taxon>
        <taxon>Capnodiales</taxon>
        <taxon>Piedraiaceae</taxon>
        <taxon>Piedraia</taxon>
    </lineage>
</organism>
<dbReference type="InterPro" id="IPR020103">
    <property type="entry name" value="PsdUridine_synth_cat_dom_sf"/>
</dbReference>
<proteinExistence type="inferred from homology"/>
<name>A0A6A7C3W7_9PEZI</name>
<evidence type="ECO:0000259" key="5">
    <source>
        <dbReference type="PROSITE" id="PS50984"/>
    </source>
</evidence>
<dbReference type="Gene3D" id="3.30.2350.20">
    <property type="entry name" value="TruD, catalytic domain"/>
    <property type="match status" value="1"/>
</dbReference>
<dbReference type="InterPro" id="IPR020119">
    <property type="entry name" value="PsdUridine_synth_TruD_CS"/>
</dbReference>
<dbReference type="CDD" id="cd02576">
    <property type="entry name" value="PseudoU_synth_ScPUS7"/>
    <property type="match status" value="1"/>
</dbReference>
<feature type="domain" description="TRUD" evidence="5">
    <location>
        <begin position="355"/>
        <end position="621"/>
    </location>
</feature>
<gene>
    <name evidence="6" type="ORF">K470DRAFT_215157</name>
</gene>
<dbReference type="Pfam" id="PF01142">
    <property type="entry name" value="TruD"/>
    <property type="match status" value="1"/>
</dbReference>
<dbReference type="Proteomes" id="UP000799421">
    <property type="component" value="Unassembled WGS sequence"/>
</dbReference>
<keyword evidence="2" id="KW-0819">tRNA processing</keyword>
<dbReference type="PROSITE" id="PS50984">
    <property type="entry name" value="TRUD"/>
    <property type="match status" value="1"/>
</dbReference>
<dbReference type="GO" id="GO:0003723">
    <property type="term" value="F:RNA binding"/>
    <property type="evidence" value="ECO:0007669"/>
    <property type="project" value="InterPro"/>
</dbReference>
<accession>A0A6A7C3W7</accession>
<keyword evidence="3" id="KW-0413">Isomerase</keyword>
<dbReference type="NCBIfam" id="TIGR00094">
    <property type="entry name" value="tRNA_TruD_broad"/>
    <property type="match status" value="1"/>
</dbReference>
<feature type="region of interest" description="Disordered" evidence="4">
    <location>
        <begin position="99"/>
        <end position="120"/>
    </location>
</feature>
<evidence type="ECO:0000313" key="6">
    <source>
        <dbReference type="EMBL" id="KAF2861408.1"/>
    </source>
</evidence>
<evidence type="ECO:0000256" key="2">
    <source>
        <dbReference type="ARBA" id="ARBA00022694"/>
    </source>
</evidence>
<dbReference type="PROSITE" id="PS01268">
    <property type="entry name" value="UPF0024"/>
    <property type="match status" value="1"/>
</dbReference>
<dbReference type="InterPro" id="IPR042214">
    <property type="entry name" value="TruD_catalytic"/>
</dbReference>
<dbReference type="PANTHER" id="PTHR13326">
    <property type="entry name" value="TRNA PSEUDOURIDINE SYNTHASE D"/>
    <property type="match status" value="1"/>
</dbReference>
<keyword evidence="7" id="KW-1185">Reference proteome</keyword>
<dbReference type="GO" id="GO:0005634">
    <property type="term" value="C:nucleus"/>
    <property type="evidence" value="ECO:0007669"/>
    <property type="project" value="TreeGrafter"/>
</dbReference>
<dbReference type="Pfam" id="PF23943">
    <property type="entry name" value="PUS7L_N"/>
    <property type="match status" value="1"/>
</dbReference>
<comment type="similarity">
    <text evidence="1">Belongs to the pseudouridine synthase TruD family.</text>
</comment>
<evidence type="ECO:0000256" key="1">
    <source>
        <dbReference type="ARBA" id="ARBA00007953"/>
    </source>
</evidence>
<reference evidence="6" key="1">
    <citation type="journal article" date="2020" name="Stud. Mycol.">
        <title>101 Dothideomycetes genomes: a test case for predicting lifestyles and emergence of pathogens.</title>
        <authorList>
            <person name="Haridas S."/>
            <person name="Albert R."/>
            <person name="Binder M."/>
            <person name="Bloem J."/>
            <person name="Labutti K."/>
            <person name="Salamov A."/>
            <person name="Andreopoulos B."/>
            <person name="Baker S."/>
            <person name="Barry K."/>
            <person name="Bills G."/>
            <person name="Bluhm B."/>
            <person name="Cannon C."/>
            <person name="Castanera R."/>
            <person name="Culley D."/>
            <person name="Daum C."/>
            <person name="Ezra D."/>
            <person name="Gonzalez J."/>
            <person name="Henrissat B."/>
            <person name="Kuo A."/>
            <person name="Liang C."/>
            <person name="Lipzen A."/>
            <person name="Lutzoni F."/>
            <person name="Magnuson J."/>
            <person name="Mondo S."/>
            <person name="Nolan M."/>
            <person name="Ohm R."/>
            <person name="Pangilinan J."/>
            <person name="Park H.-J."/>
            <person name="Ramirez L."/>
            <person name="Alfaro M."/>
            <person name="Sun H."/>
            <person name="Tritt A."/>
            <person name="Yoshinaga Y."/>
            <person name="Zwiers L.-H."/>
            <person name="Turgeon B."/>
            <person name="Goodwin S."/>
            <person name="Spatafora J."/>
            <person name="Crous P."/>
            <person name="Grigoriev I."/>
        </authorList>
    </citation>
    <scope>NUCLEOTIDE SEQUENCE</scope>
    <source>
        <strain evidence="6">CBS 480.64</strain>
    </source>
</reference>
<evidence type="ECO:0000313" key="7">
    <source>
        <dbReference type="Proteomes" id="UP000799421"/>
    </source>
</evidence>
<dbReference type="GO" id="GO:0009982">
    <property type="term" value="F:pseudouridine synthase activity"/>
    <property type="evidence" value="ECO:0007669"/>
    <property type="project" value="InterPro"/>
</dbReference>
<protein>
    <submittedName>
        <fullName evidence="6">tRNA pseudouridine synthase D</fullName>
    </submittedName>
</protein>
<evidence type="ECO:0000256" key="3">
    <source>
        <dbReference type="ARBA" id="ARBA00023235"/>
    </source>
</evidence>
<dbReference type="InterPro" id="IPR056963">
    <property type="entry name" value="PUS7L_N"/>
</dbReference>
<dbReference type="PIRSF" id="PIRSF037016">
    <property type="entry name" value="Pseudouridin_synth_euk_prd"/>
    <property type="match status" value="1"/>
</dbReference>
<dbReference type="SUPFAM" id="SSF55120">
    <property type="entry name" value="Pseudouridine synthase"/>
    <property type="match status" value="1"/>
</dbReference>
<dbReference type="AlphaFoldDB" id="A0A6A7C3W7"/>
<dbReference type="InterPro" id="IPR011760">
    <property type="entry name" value="PsdUridine_synth_TruD_insert"/>
</dbReference>
<sequence length="700" mass="78853">MAKKHKIEGDWPPSKRVRSDATVNDAEETVGITAYVSPDVQEFTCVFKQRYTDFLVNEISTDGSVLHLTDLSVPRSRVNEKANGKEKIEQQKELVEEVAEKQEKQENKDAPENVEISDKDKSSVQEIFGAETTEKILKLYAAILKAPNKKPRDHVSIKSPVISEKDKRTQAHIAVRKVFNSKLQTETLQDEVGVILIKAAPIHQKDGQKRNLNRDGAVSKGKLAWDELGGEFLHFTLYKENKDTMEVLYFIATQLRVAVKNFQFAGTKDRRGVTVQRIAVFRVHADRIASLNKVAKGWVASGFSYHKKGLELGELAGNEFTLTLRDCHFEDEEENRLETAKKVVAHATKSFESKGFLNYYGLQRFGTYSTGTHTTGMRMLQGDLEGAVDSILTYSPDVLSDESRKVPQEDIDRAKAIRTWRETGTVSYVPKRYQAEHSIMQYLSKKDKRSGTLVQANDYQGALMTIQRNLRMMYVHSYQSLVWNTIVGKRWEMYGDKVIEGDLVIVGEKEEQPAENQVEEVDEDGEPIFHPAEHDQAASAEDKFTRARPLSKAEAESGRFDIYDIVLPLPGFDVIYPSNAIGKFYEEFMGSEAGGGLDPHNMRRAWKDASLSGGYRKMMARASDVDAKVVAYSAETEQLVLTDLEKVRGRSLLDRDDNIVGDKIAVVVKFKLGSSQYATMALRELTRGGATAYKPDYSSR</sequence>
<dbReference type="Gene3D" id="1.10.1510.30">
    <property type="match status" value="1"/>
</dbReference>
<dbReference type="OrthoDB" id="447290at2759"/>
<dbReference type="EMBL" id="MU005973">
    <property type="protein sequence ID" value="KAF2861408.1"/>
    <property type="molecule type" value="Genomic_DNA"/>
</dbReference>
<evidence type="ECO:0000256" key="4">
    <source>
        <dbReference type="SAM" id="MobiDB-lite"/>
    </source>
</evidence>